<feature type="transmembrane region" description="Helical" evidence="2">
    <location>
        <begin position="49"/>
        <end position="71"/>
    </location>
</feature>
<reference evidence="3 4" key="1">
    <citation type="submission" date="2016-07" db="EMBL/GenBank/DDBJ databases">
        <title>Pervasive Adenine N6-methylation of Active Genes in Fungi.</title>
        <authorList>
            <consortium name="DOE Joint Genome Institute"/>
            <person name="Mondo S.J."/>
            <person name="Dannebaum R.O."/>
            <person name="Kuo R.C."/>
            <person name="Labutti K."/>
            <person name="Haridas S."/>
            <person name="Kuo A."/>
            <person name="Salamov A."/>
            <person name="Ahrendt S.R."/>
            <person name="Lipzen A."/>
            <person name="Sullivan W."/>
            <person name="Andreopoulos W.B."/>
            <person name="Clum A."/>
            <person name="Lindquist E."/>
            <person name="Daum C."/>
            <person name="Ramamoorthy G.K."/>
            <person name="Gryganskyi A."/>
            <person name="Culley D."/>
            <person name="Magnuson J.K."/>
            <person name="James T.Y."/>
            <person name="O'Malley M.A."/>
            <person name="Stajich J.E."/>
            <person name="Spatafora J.W."/>
            <person name="Visel A."/>
            <person name="Grigoriev I.V."/>
        </authorList>
    </citation>
    <scope>NUCLEOTIDE SEQUENCE [LARGE SCALE GENOMIC DNA]</scope>
    <source>
        <strain evidence="3 4">CBS 931.73</strain>
    </source>
</reference>
<keyword evidence="4" id="KW-1185">Reference proteome</keyword>
<feature type="transmembrane region" description="Helical" evidence="2">
    <location>
        <begin position="92"/>
        <end position="115"/>
    </location>
</feature>
<keyword evidence="2" id="KW-0472">Membrane</keyword>
<feature type="transmembrane region" description="Helical" evidence="2">
    <location>
        <begin position="135"/>
        <end position="154"/>
    </location>
</feature>
<keyword evidence="2" id="KW-1133">Transmembrane helix</keyword>
<protein>
    <submittedName>
        <fullName evidence="3">Uncharacterized protein</fullName>
    </submittedName>
</protein>
<dbReference type="AlphaFoldDB" id="A0A1Y1Y7M9"/>
<evidence type="ECO:0000313" key="3">
    <source>
        <dbReference type="EMBL" id="ORX94020.1"/>
    </source>
</evidence>
<organism evidence="3 4">
    <name type="scientific">Basidiobolus meristosporus CBS 931.73</name>
    <dbReference type="NCBI Taxonomy" id="1314790"/>
    <lineage>
        <taxon>Eukaryota</taxon>
        <taxon>Fungi</taxon>
        <taxon>Fungi incertae sedis</taxon>
        <taxon>Zoopagomycota</taxon>
        <taxon>Entomophthoromycotina</taxon>
        <taxon>Basidiobolomycetes</taxon>
        <taxon>Basidiobolales</taxon>
        <taxon>Basidiobolaceae</taxon>
        <taxon>Basidiobolus</taxon>
    </lineage>
</organism>
<sequence>MTTALFSYIYPLSDCRLQGRIIETFVIGVLIGLHSLLFVKAYFALQKPLWLLIMHIILELAFIGSVLMAAIGEAHIKVEVEKICLSILPERWLLMELVLDIVFNVFYSGIFLWVLKVQQSCAKSTHWKSLINDGLIYMFGITFSTTLLVTISIINGPAKTGVLLFAVAAVIGSCLMTSQLWKSTTRTSQANNTSMFSEELSKRSNQHGNSTRANDPMYRGLENGEHESHELKHVEVKTGHECECECFCQSQNTTRSRPESVLLKSTGLH</sequence>
<evidence type="ECO:0000256" key="2">
    <source>
        <dbReference type="SAM" id="Phobius"/>
    </source>
</evidence>
<keyword evidence="2" id="KW-0812">Transmembrane</keyword>
<dbReference type="Proteomes" id="UP000193498">
    <property type="component" value="Unassembled WGS sequence"/>
</dbReference>
<feature type="transmembrane region" description="Helical" evidence="2">
    <location>
        <begin position="21"/>
        <end position="43"/>
    </location>
</feature>
<gene>
    <name evidence="3" type="ORF">K493DRAFT_315717</name>
</gene>
<name>A0A1Y1Y7M9_9FUNG</name>
<evidence type="ECO:0000256" key="1">
    <source>
        <dbReference type="SAM" id="MobiDB-lite"/>
    </source>
</evidence>
<proteinExistence type="predicted"/>
<dbReference type="EMBL" id="MCFE01000216">
    <property type="protein sequence ID" value="ORX94020.1"/>
    <property type="molecule type" value="Genomic_DNA"/>
</dbReference>
<comment type="caution">
    <text evidence="3">The sequence shown here is derived from an EMBL/GenBank/DDBJ whole genome shotgun (WGS) entry which is preliminary data.</text>
</comment>
<dbReference type="InParanoid" id="A0A1Y1Y7M9"/>
<feature type="region of interest" description="Disordered" evidence="1">
    <location>
        <begin position="191"/>
        <end position="222"/>
    </location>
</feature>
<feature type="transmembrane region" description="Helical" evidence="2">
    <location>
        <begin position="161"/>
        <end position="181"/>
    </location>
</feature>
<accession>A0A1Y1Y7M9</accession>
<evidence type="ECO:0000313" key="4">
    <source>
        <dbReference type="Proteomes" id="UP000193498"/>
    </source>
</evidence>